<name>A0A919TJI8_9ACTN</name>
<dbReference type="Proteomes" id="UP000629619">
    <property type="component" value="Unassembled WGS sequence"/>
</dbReference>
<keyword evidence="2" id="KW-1185">Reference proteome</keyword>
<dbReference type="EMBL" id="BOMW01000019">
    <property type="protein sequence ID" value="GIF04479.1"/>
    <property type="molecule type" value="Genomic_DNA"/>
</dbReference>
<organism evidence="1 2">
    <name type="scientific">Actinoplanes siamensis</name>
    <dbReference type="NCBI Taxonomy" id="1223317"/>
    <lineage>
        <taxon>Bacteria</taxon>
        <taxon>Bacillati</taxon>
        <taxon>Actinomycetota</taxon>
        <taxon>Actinomycetes</taxon>
        <taxon>Micromonosporales</taxon>
        <taxon>Micromonosporaceae</taxon>
        <taxon>Actinoplanes</taxon>
    </lineage>
</organism>
<evidence type="ECO:0000313" key="2">
    <source>
        <dbReference type="Proteomes" id="UP000629619"/>
    </source>
</evidence>
<sequence length="341" mass="37168">MFSAQTYAEAYLFIDLTPCECGETGFTPSAEPATLPGGDTGQRWHGVCPRCGRQRSFVFRFPAGADSREFSNRREPSELIDAGQWLWAAERYLSGVPGGIGEIRALPEEARRTAGMLLGAAESALDEAAKFFDGEDLPDSALWTAWSRRARDAGPDRFRRSWLRDRQSHVHLLMSALPASAGFDGPADAGHLEVVRRRAEVRAMWVARHGLAGLDDDRATPRQRHELVRAERAASGLDVATGFSLLSPPDALAAYNALVWAVEREFARAPADRDRRLAAAAAVRAGWLARTGQPGWDPDEDVYAIPADRLPPAEAGWEMVRSARAAAGMDPYTGDFAGPLP</sequence>
<evidence type="ECO:0000313" key="1">
    <source>
        <dbReference type="EMBL" id="GIF04479.1"/>
    </source>
</evidence>
<comment type="caution">
    <text evidence="1">The sequence shown here is derived from an EMBL/GenBank/DDBJ whole genome shotgun (WGS) entry which is preliminary data.</text>
</comment>
<accession>A0A919TJI8</accession>
<dbReference type="RefSeq" id="WP_203678272.1">
    <property type="nucleotide sequence ID" value="NZ_BOMW01000019.1"/>
</dbReference>
<proteinExistence type="predicted"/>
<protein>
    <submittedName>
        <fullName evidence="1">Uncharacterized protein</fullName>
    </submittedName>
</protein>
<reference evidence="1" key="1">
    <citation type="submission" date="2021-01" db="EMBL/GenBank/DDBJ databases">
        <title>Whole genome shotgun sequence of Actinoplanes siamensis NBRC 109076.</title>
        <authorList>
            <person name="Komaki H."/>
            <person name="Tamura T."/>
        </authorList>
    </citation>
    <scope>NUCLEOTIDE SEQUENCE</scope>
    <source>
        <strain evidence="1">NBRC 109076</strain>
    </source>
</reference>
<gene>
    <name evidence="1" type="ORF">Asi03nite_20170</name>
</gene>
<dbReference type="AlphaFoldDB" id="A0A919TJI8"/>